<dbReference type="GO" id="GO:0030424">
    <property type="term" value="C:axon"/>
    <property type="evidence" value="ECO:0007669"/>
    <property type="project" value="TreeGrafter"/>
</dbReference>
<evidence type="ECO:0000313" key="10">
    <source>
        <dbReference type="Proteomes" id="UP000079169"/>
    </source>
</evidence>
<comment type="cofactor">
    <cofactor evidence="1">
        <name>Fe(2+)</name>
        <dbReference type="ChEBI" id="CHEBI:29033"/>
    </cofactor>
</comment>
<dbReference type="KEGG" id="dci:103521760"/>
<dbReference type="RefSeq" id="XP_008485089.3">
    <property type="nucleotide sequence ID" value="XM_008486867.3"/>
</dbReference>
<dbReference type="SUPFAM" id="SSF56534">
    <property type="entry name" value="Aromatic aminoacid monoxygenases, catalytic and oligomerization domains"/>
    <property type="match status" value="1"/>
</dbReference>
<evidence type="ECO:0000259" key="9">
    <source>
        <dbReference type="PROSITE" id="PS51410"/>
    </source>
</evidence>
<dbReference type="GO" id="GO:0006585">
    <property type="term" value="P:dopamine biosynthetic process from tyrosine"/>
    <property type="evidence" value="ECO:0007669"/>
    <property type="project" value="TreeGrafter"/>
</dbReference>
<keyword evidence="8" id="KW-0812">Transmembrane</keyword>
<feature type="domain" description="Biopterin-dependent aromatic amino acid hydroxylase family profile" evidence="9">
    <location>
        <begin position="175"/>
        <end position="305"/>
    </location>
</feature>
<keyword evidence="6" id="KW-0503">Monooxygenase</keyword>
<dbReference type="GO" id="GO:0005737">
    <property type="term" value="C:cytoplasm"/>
    <property type="evidence" value="ECO:0007669"/>
    <property type="project" value="TreeGrafter"/>
</dbReference>
<feature type="transmembrane region" description="Helical" evidence="8">
    <location>
        <begin position="20"/>
        <end position="38"/>
    </location>
</feature>
<evidence type="ECO:0000256" key="6">
    <source>
        <dbReference type="ARBA" id="ARBA00023033"/>
    </source>
</evidence>
<dbReference type="PANTHER" id="PTHR11473">
    <property type="entry name" value="AROMATIC AMINO ACID HYDROXYLASE"/>
    <property type="match status" value="1"/>
</dbReference>
<evidence type="ECO:0000256" key="4">
    <source>
        <dbReference type="ARBA" id="ARBA00023002"/>
    </source>
</evidence>
<evidence type="ECO:0000313" key="11">
    <source>
        <dbReference type="RefSeq" id="XP_008485089.3"/>
    </source>
</evidence>
<dbReference type="AlphaFoldDB" id="A0A1S3DN09"/>
<organism evidence="10 11">
    <name type="scientific">Diaphorina citri</name>
    <name type="common">Asian citrus psyllid</name>
    <dbReference type="NCBI Taxonomy" id="121845"/>
    <lineage>
        <taxon>Eukaryota</taxon>
        <taxon>Metazoa</taxon>
        <taxon>Ecdysozoa</taxon>
        <taxon>Arthropoda</taxon>
        <taxon>Hexapoda</taxon>
        <taxon>Insecta</taxon>
        <taxon>Pterygota</taxon>
        <taxon>Neoptera</taxon>
        <taxon>Paraneoptera</taxon>
        <taxon>Hemiptera</taxon>
        <taxon>Sternorrhyncha</taxon>
        <taxon>Psylloidea</taxon>
        <taxon>Psyllidae</taxon>
        <taxon>Diaphorininae</taxon>
        <taxon>Diaphorina</taxon>
    </lineage>
</organism>
<gene>
    <name evidence="11" type="primary">LOC103521760</name>
</gene>
<dbReference type="InterPro" id="IPR036329">
    <property type="entry name" value="Aro-AA_hydroxylase_C_sf"/>
</dbReference>
<name>A0A1S3DN09_DIACI</name>
<evidence type="ECO:0000256" key="3">
    <source>
        <dbReference type="ARBA" id="ARBA00022723"/>
    </source>
</evidence>
<evidence type="ECO:0000256" key="5">
    <source>
        <dbReference type="ARBA" id="ARBA00023004"/>
    </source>
</evidence>
<keyword evidence="8" id="KW-1133">Transmembrane helix</keyword>
<dbReference type="Gene3D" id="1.10.800.10">
    <property type="entry name" value="Aromatic amino acid hydroxylase"/>
    <property type="match status" value="1"/>
</dbReference>
<dbReference type="PANTHER" id="PTHR11473:SF15">
    <property type="entry name" value="TYROSINE 3-MONOOXYGENASE"/>
    <property type="match status" value="1"/>
</dbReference>
<evidence type="ECO:0000256" key="7">
    <source>
        <dbReference type="SAM" id="MobiDB-lite"/>
    </source>
</evidence>
<feature type="non-terminal residue" evidence="11">
    <location>
        <position position="305"/>
    </location>
</feature>
<dbReference type="InterPro" id="IPR001273">
    <property type="entry name" value="ArAA_hydroxylase"/>
</dbReference>
<keyword evidence="10" id="KW-1185">Reference proteome</keyword>
<dbReference type="GeneID" id="103521760"/>
<dbReference type="STRING" id="121845.A0A1S3DN09"/>
<feature type="region of interest" description="Disordered" evidence="7">
    <location>
        <begin position="61"/>
        <end position="80"/>
    </location>
</feature>
<evidence type="ECO:0000256" key="8">
    <source>
        <dbReference type="SAM" id="Phobius"/>
    </source>
</evidence>
<evidence type="ECO:0000256" key="2">
    <source>
        <dbReference type="ARBA" id="ARBA00009712"/>
    </source>
</evidence>
<reference evidence="11" key="1">
    <citation type="submission" date="2025-08" db="UniProtKB">
        <authorList>
            <consortium name="RefSeq"/>
        </authorList>
    </citation>
    <scope>IDENTIFICATION</scope>
</reference>
<keyword evidence="8" id="KW-0472">Membrane</keyword>
<keyword evidence="4" id="KW-0560">Oxidoreductase</keyword>
<evidence type="ECO:0000256" key="1">
    <source>
        <dbReference type="ARBA" id="ARBA00001954"/>
    </source>
</evidence>
<dbReference type="GO" id="GO:0043204">
    <property type="term" value="C:perikaryon"/>
    <property type="evidence" value="ECO:0007669"/>
    <property type="project" value="TreeGrafter"/>
</dbReference>
<feature type="compositionally biased region" description="Low complexity" evidence="7">
    <location>
        <begin position="65"/>
        <end position="80"/>
    </location>
</feature>
<dbReference type="InterPro" id="IPR036951">
    <property type="entry name" value="ArAA_hydroxylase_sf"/>
</dbReference>
<dbReference type="PaxDb" id="121845-A0A1S3DN09"/>
<proteinExistence type="inferred from homology"/>
<dbReference type="PROSITE" id="PS51410">
    <property type="entry name" value="BH4_AAA_HYDROXYL_2"/>
    <property type="match status" value="1"/>
</dbReference>
<dbReference type="InterPro" id="IPR019774">
    <property type="entry name" value="Aromatic-AA_hydroxylase_C"/>
</dbReference>
<dbReference type="GO" id="GO:0005506">
    <property type="term" value="F:iron ion binding"/>
    <property type="evidence" value="ECO:0007669"/>
    <property type="project" value="InterPro"/>
</dbReference>
<keyword evidence="3" id="KW-0479">Metal-binding</keyword>
<sequence length="305" mass="35238">MTKYEPDLDMNHPGFADQFLLYYYIHFVFHFLLGFARVRSYFHFCFVFACVEIIEVPEPEPEVLPPSDNQSSSSNGNDQGLTEEEVILEKAASESKEAETEDNVFTGMPQYLQQKQQVCILKTIEVFKGTVVHLETRVSKMAGIQFDVLVKVDMTRRDLLNLIRSLRQSSSLGGINLLTENNISVKGPWFPTHASDLDNCNHLMTKYEPDLDMNHPGFSDQVYRQRRKDIAEIAFKYKYGDPIPHIDYTDSEYATWKAVFNTVLDLMPKIILILNLSSQLDTSKAFFNFLPFRRLFTLRSNFEAK</sequence>
<dbReference type="GO" id="GO:0004511">
    <property type="term" value="F:tyrosine 3-monooxygenase activity"/>
    <property type="evidence" value="ECO:0007669"/>
    <property type="project" value="TreeGrafter"/>
</dbReference>
<keyword evidence="5" id="KW-0408">Iron</keyword>
<comment type="similarity">
    <text evidence="2">Belongs to the biopterin-dependent aromatic amino acid hydroxylase family.</text>
</comment>
<dbReference type="Proteomes" id="UP000079169">
    <property type="component" value="Unplaced"/>
</dbReference>
<accession>A0A1S3DN09</accession>
<dbReference type="Pfam" id="PF00351">
    <property type="entry name" value="Biopterin_H"/>
    <property type="match status" value="1"/>
</dbReference>
<protein>
    <submittedName>
        <fullName evidence="11">Tyrosine 3-monooxygenase-like</fullName>
    </submittedName>
</protein>